<accession>X1F9J9</accession>
<evidence type="ECO:0000313" key="1">
    <source>
        <dbReference type="EMBL" id="GAH41637.1"/>
    </source>
</evidence>
<reference evidence="1" key="1">
    <citation type="journal article" date="2014" name="Front. Microbiol.">
        <title>High frequency of phylogenetically diverse reductive dehalogenase-homologous genes in deep subseafloor sedimentary metagenomes.</title>
        <authorList>
            <person name="Kawai M."/>
            <person name="Futagami T."/>
            <person name="Toyoda A."/>
            <person name="Takaki Y."/>
            <person name="Nishi S."/>
            <person name="Hori S."/>
            <person name="Arai W."/>
            <person name="Tsubouchi T."/>
            <person name="Morono Y."/>
            <person name="Uchiyama I."/>
            <person name="Ito T."/>
            <person name="Fujiyama A."/>
            <person name="Inagaki F."/>
            <person name="Takami H."/>
        </authorList>
    </citation>
    <scope>NUCLEOTIDE SEQUENCE</scope>
    <source>
        <strain evidence="1">Expedition CK06-06</strain>
    </source>
</reference>
<name>X1F9J9_9ZZZZ</name>
<organism evidence="1">
    <name type="scientific">marine sediment metagenome</name>
    <dbReference type="NCBI Taxonomy" id="412755"/>
    <lineage>
        <taxon>unclassified sequences</taxon>
        <taxon>metagenomes</taxon>
        <taxon>ecological metagenomes</taxon>
    </lineage>
</organism>
<comment type="caution">
    <text evidence="1">The sequence shown here is derived from an EMBL/GenBank/DDBJ whole genome shotgun (WGS) entry which is preliminary data.</text>
</comment>
<proteinExistence type="predicted"/>
<dbReference type="AlphaFoldDB" id="X1F9J9"/>
<protein>
    <submittedName>
        <fullName evidence="1">Uncharacterized protein</fullName>
    </submittedName>
</protein>
<dbReference type="EMBL" id="BARU01005809">
    <property type="protein sequence ID" value="GAH41637.1"/>
    <property type="molecule type" value="Genomic_DNA"/>
</dbReference>
<sequence length="151" mass="17862">MDICRNNPYVNSILIENETTLAQQQTWNAKRKKYMKNQIDTITEKIEQIKQKDKKDKRLKGLYCRFSSVQNKLNLLKIKPVVFGTKQLFRKRISKKIHRDEFKIKRDSSFCCVGKKQGVNLNLKGASRQDSEGSYILKRKRKEVAHDTIYH</sequence>
<gene>
    <name evidence="1" type="ORF">S03H2_11368</name>
</gene>